<dbReference type="AlphaFoldDB" id="A0A392TPZ3"/>
<accession>A0A392TPZ3</accession>
<dbReference type="Proteomes" id="UP000265520">
    <property type="component" value="Unassembled WGS sequence"/>
</dbReference>
<organism evidence="1 2">
    <name type="scientific">Trifolium medium</name>
    <dbReference type="NCBI Taxonomy" id="97028"/>
    <lineage>
        <taxon>Eukaryota</taxon>
        <taxon>Viridiplantae</taxon>
        <taxon>Streptophyta</taxon>
        <taxon>Embryophyta</taxon>
        <taxon>Tracheophyta</taxon>
        <taxon>Spermatophyta</taxon>
        <taxon>Magnoliopsida</taxon>
        <taxon>eudicotyledons</taxon>
        <taxon>Gunneridae</taxon>
        <taxon>Pentapetalae</taxon>
        <taxon>rosids</taxon>
        <taxon>fabids</taxon>
        <taxon>Fabales</taxon>
        <taxon>Fabaceae</taxon>
        <taxon>Papilionoideae</taxon>
        <taxon>50 kb inversion clade</taxon>
        <taxon>NPAAA clade</taxon>
        <taxon>Hologalegina</taxon>
        <taxon>IRL clade</taxon>
        <taxon>Trifolieae</taxon>
        <taxon>Trifolium</taxon>
    </lineage>
</organism>
<evidence type="ECO:0000313" key="1">
    <source>
        <dbReference type="EMBL" id="MCI62240.1"/>
    </source>
</evidence>
<proteinExistence type="predicted"/>
<feature type="non-terminal residue" evidence="1">
    <location>
        <position position="64"/>
    </location>
</feature>
<evidence type="ECO:0000313" key="2">
    <source>
        <dbReference type="Proteomes" id="UP000265520"/>
    </source>
</evidence>
<name>A0A392TPZ3_9FABA</name>
<protein>
    <submittedName>
        <fullName evidence="1">Uncharacterized protein</fullName>
    </submittedName>
</protein>
<keyword evidence="2" id="KW-1185">Reference proteome</keyword>
<sequence>MQETGFVSAPGAGRDCHGARRQFCCKFGVCSAGRAARSPLGAMRERDINPASSVLCSRNKERER</sequence>
<reference evidence="1 2" key="1">
    <citation type="journal article" date="2018" name="Front. Plant Sci.">
        <title>Red Clover (Trifolium pratense) and Zigzag Clover (T. medium) - A Picture of Genomic Similarities and Differences.</title>
        <authorList>
            <person name="Dluhosova J."/>
            <person name="Istvanek J."/>
            <person name="Nedelnik J."/>
            <person name="Repkova J."/>
        </authorList>
    </citation>
    <scope>NUCLEOTIDE SEQUENCE [LARGE SCALE GENOMIC DNA]</scope>
    <source>
        <strain evidence="2">cv. 10/8</strain>
        <tissue evidence="1">Leaf</tissue>
    </source>
</reference>
<comment type="caution">
    <text evidence="1">The sequence shown here is derived from an EMBL/GenBank/DDBJ whole genome shotgun (WGS) entry which is preliminary data.</text>
</comment>
<dbReference type="EMBL" id="LXQA010615472">
    <property type="protein sequence ID" value="MCI62240.1"/>
    <property type="molecule type" value="Genomic_DNA"/>
</dbReference>